<dbReference type="RefSeq" id="WP_265128412.1">
    <property type="nucleotide sequence ID" value="NZ_JAPCHY010000011.1"/>
</dbReference>
<evidence type="ECO:0000313" key="2">
    <source>
        <dbReference type="EMBL" id="MCW4473426.1"/>
    </source>
</evidence>
<gene>
    <name evidence="2" type="ORF">OK345_13045</name>
</gene>
<dbReference type="InterPro" id="IPR008769">
    <property type="entry name" value="PhaF_PhaI"/>
</dbReference>
<dbReference type="Proteomes" id="UP001209922">
    <property type="component" value="Unassembled WGS sequence"/>
</dbReference>
<dbReference type="EMBL" id="JAPCHY010000011">
    <property type="protein sequence ID" value="MCW4473426.1"/>
    <property type="molecule type" value="Genomic_DNA"/>
</dbReference>
<name>A0ABT3JY70_9XANT</name>
<reference evidence="2 3" key="1">
    <citation type="submission" date="2022-10" db="EMBL/GenBank/DDBJ databases">
        <title>Xanthomonas sp. H13-6.</title>
        <authorList>
            <person name="Liu X."/>
            <person name="Deng Z."/>
            <person name="Jiang Y."/>
            <person name="Yu T."/>
            <person name="Ai J."/>
        </authorList>
    </citation>
    <scope>NUCLEOTIDE SEQUENCE [LARGE SCALE GENOMIC DNA]</scope>
    <source>
        <strain evidence="2 3">H13-6</strain>
    </source>
</reference>
<sequence length="160" mass="17536">MTTHHRTAHDDTSSGASLHEQAERISRKVSESAQQVWLAGLGALGRAQAEGSRLFDTLVKEGEAFEQQARQDPDRGAPLRDSVENTLGQARERASGTWEKMEKAFEDRLQGALRRMQIPSREDIDALNQRIDALNSRLNRAESRASQPAGGDASKADAGD</sequence>
<evidence type="ECO:0000313" key="3">
    <source>
        <dbReference type="Proteomes" id="UP001209922"/>
    </source>
</evidence>
<feature type="region of interest" description="Disordered" evidence="1">
    <location>
        <begin position="138"/>
        <end position="160"/>
    </location>
</feature>
<feature type="region of interest" description="Disordered" evidence="1">
    <location>
        <begin position="1"/>
        <end position="29"/>
    </location>
</feature>
<dbReference type="PANTHER" id="PTHR38664">
    <property type="entry name" value="SLR0058 PROTEIN"/>
    <property type="match status" value="1"/>
</dbReference>
<comment type="caution">
    <text evidence="2">The sequence shown here is derived from an EMBL/GenBank/DDBJ whole genome shotgun (WGS) entry which is preliminary data.</text>
</comment>
<protein>
    <submittedName>
        <fullName evidence="2">Phasin family protein</fullName>
    </submittedName>
</protein>
<organism evidence="2 3">
    <name type="scientific">Xanthomonas chitinilytica</name>
    <dbReference type="NCBI Taxonomy" id="2989819"/>
    <lineage>
        <taxon>Bacteria</taxon>
        <taxon>Pseudomonadati</taxon>
        <taxon>Pseudomonadota</taxon>
        <taxon>Gammaproteobacteria</taxon>
        <taxon>Lysobacterales</taxon>
        <taxon>Lysobacteraceae</taxon>
        <taxon>Xanthomonas</taxon>
    </lineage>
</organism>
<dbReference type="Pfam" id="PF05597">
    <property type="entry name" value="Phasin"/>
    <property type="match status" value="1"/>
</dbReference>
<proteinExistence type="predicted"/>
<feature type="compositionally biased region" description="Basic and acidic residues" evidence="1">
    <location>
        <begin position="64"/>
        <end position="83"/>
    </location>
</feature>
<feature type="compositionally biased region" description="Basic and acidic residues" evidence="1">
    <location>
        <begin position="90"/>
        <end position="99"/>
    </location>
</feature>
<accession>A0ABT3JY70</accession>
<keyword evidence="3" id="KW-1185">Reference proteome</keyword>
<dbReference type="PANTHER" id="PTHR38664:SF1">
    <property type="entry name" value="SLR0058 PROTEIN"/>
    <property type="match status" value="1"/>
</dbReference>
<feature type="compositionally biased region" description="Basic and acidic residues" evidence="1">
    <location>
        <begin position="20"/>
        <end position="29"/>
    </location>
</feature>
<dbReference type="NCBIfam" id="TIGR01837">
    <property type="entry name" value="PHA_granule_1"/>
    <property type="match status" value="1"/>
</dbReference>
<evidence type="ECO:0000256" key="1">
    <source>
        <dbReference type="SAM" id="MobiDB-lite"/>
    </source>
</evidence>
<feature type="region of interest" description="Disordered" evidence="1">
    <location>
        <begin position="64"/>
        <end position="99"/>
    </location>
</feature>